<dbReference type="InterPro" id="IPR050483">
    <property type="entry name" value="CoA-transferase_III_domain"/>
</dbReference>
<gene>
    <name evidence="2" type="ORF">GCM10009097_34610</name>
</gene>
<organism evidence="2 3">
    <name type="scientific">Pigmentiphaga daeguensis</name>
    <dbReference type="NCBI Taxonomy" id="414049"/>
    <lineage>
        <taxon>Bacteria</taxon>
        <taxon>Pseudomonadati</taxon>
        <taxon>Pseudomonadota</taxon>
        <taxon>Betaproteobacteria</taxon>
        <taxon>Burkholderiales</taxon>
        <taxon>Alcaligenaceae</taxon>
        <taxon>Pigmentiphaga</taxon>
    </lineage>
</organism>
<reference evidence="2 3" key="1">
    <citation type="journal article" date="2019" name="Int. J. Syst. Evol. Microbiol.">
        <title>The Global Catalogue of Microorganisms (GCM) 10K type strain sequencing project: providing services to taxonomists for standard genome sequencing and annotation.</title>
        <authorList>
            <consortium name="The Broad Institute Genomics Platform"/>
            <consortium name="The Broad Institute Genome Sequencing Center for Infectious Disease"/>
            <person name="Wu L."/>
            <person name="Ma J."/>
        </authorList>
    </citation>
    <scope>NUCLEOTIDE SEQUENCE [LARGE SCALE GENOMIC DNA]</scope>
    <source>
        <strain evidence="2 3">JCM 14330</strain>
    </source>
</reference>
<sequence length="411" mass="44880">MITKDEEEALSMDAPLQGMRVLDFTLFLSGPFGTQILGDMGADVIKVEPANGDQTRYLPPNFVAGDSAYFLSVNRNKESIQIDYKTPDGLALIERLAQESDVFVENQKPGNLAKYGITYERLSALNPRLVWCSISGFGQQGPYAGRPAYDMIVQALSGGMSMTGESDGKPVRSAIPIGDIAAGMYAVMGVLGALHARHRTGKGAYIDISMLDCQIAMLSYQAAYYLHSGRIPARQGRGHESIPSYRAFTAGDGVDFVVCANTDRMWHALCDVAGVGAWGRSAHFLSRQNRYEHRHEIWRVLEDALLARPAAEWVELLHSADVPVAMVNTVDQALADVQVRQRGMVLTLESEAGQRVSVAGNPVKMTGIDESAYRYPPSLGADTKSVLQRLLGITEEEAQDLARRKIINING</sequence>
<keyword evidence="3" id="KW-1185">Reference proteome</keyword>
<dbReference type="GO" id="GO:0016740">
    <property type="term" value="F:transferase activity"/>
    <property type="evidence" value="ECO:0007669"/>
    <property type="project" value="UniProtKB-KW"/>
</dbReference>
<proteinExistence type="predicted"/>
<name>A0ABN1CA20_9BURK</name>
<evidence type="ECO:0000313" key="3">
    <source>
        <dbReference type="Proteomes" id="UP001501706"/>
    </source>
</evidence>
<protein>
    <submittedName>
        <fullName evidence="2">CoA transferase</fullName>
    </submittedName>
</protein>
<dbReference type="SUPFAM" id="SSF89796">
    <property type="entry name" value="CoA-transferase family III (CaiB/BaiF)"/>
    <property type="match status" value="1"/>
</dbReference>
<dbReference type="Pfam" id="PF02515">
    <property type="entry name" value="CoA_transf_3"/>
    <property type="match status" value="1"/>
</dbReference>
<dbReference type="InterPro" id="IPR003673">
    <property type="entry name" value="CoA-Trfase_fam_III"/>
</dbReference>
<dbReference type="Gene3D" id="3.30.1540.10">
    <property type="entry name" value="formyl-coa transferase, domain 3"/>
    <property type="match status" value="1"/>
</dbReference>
<accession>A0ABN1CA20</accession>
<comment type="caution">
    <text evidence="2">The sequence shown here is derived from an EMBL/GenBank/DDBJ whole genome shotgun (WGS) entry which is preliminary data.</text>
</comment>
<dbReference type="Gene3D" id="3.40.50.10540">
    <property type="entry name" value="Crotonobetainyl-coa:carnitine coa-transferase, domain 1"/>
    <property type="match status" value="1"/>
</dbReference>
<dbReference type="PANTHER" id="PTHR48207">
    <property type="entry name" value="SUCCINATE--HYDROXYMETHYLGLUTARATE COA-TRANSFERASE"/>
    <property type="match status" value="1"/>
</dbReference>
<evidence type="ECO:0000256" key="1">
    <source>
        <dbReference type="ARBA" id="ARBA00022679"/>
    </source>
</evidence>
<dbReference type="Proteomes" id="UP001501706">
    <property type="component" value="Unassembled WGS sequence"/>
</dbReference>
<dbReference type="PANTHER" id="PTHR48207:SF3">
    <property type="entry name" value="SUCCINATE--HYDROXYMETHYLGLUTARATE COA-TRANSFERASE"/>
    <property type="match status" value="1"/>
</dbReference>
<keyword evidence="1 2" id="KW-0808">Transferase</keyword>
<dbReference type="InterPro" id="IPR023606">
    <property type="entry name" value="CoA-Trfase_III_dom_1_sf"/>
</dbReference>
<dbReference type="RefSeq" id="WP_338617990.1">
    <property type="nucleotide sequence ID" value="NZ_BAAAEN010000013.1"/>
</dbReference>
<dbReference type="EMBL" id="BAAAEN010000013">
    <property type="protein sequence ID" value="GAA0514229.1"/>
    <property type="molecule type" value="Genomic_DNA"/>
</dbReference>
<dbReference type="InterPro" id="IPR044855">
    <property type="entry name" value="CoA-Trfase_III_dom3_sf"/>
</dbReference>
<evidence type="ECO:0000313" key="2">
    <source>
        <dbReference type="EMBL" id="GAA0514229.1"/>
    </source>
</evidence>